<dbReference type="Proteomes" id="UP000594638">
    <property type="component" value="Unassembled WGS sequence"/>
</dbReference>
<organism evidence="2 3">
    <name type="scientific">Olea europaea subsp. europaea</name>
    <dbReference type="NCBI Taxonomy" id="158383"/>
    <lineage>
        <taxon>Eukaryota</taxon>
        <taxon>Viridiplantae</taxon>
        <taxon>Streptophyta</taxon>
        <taxon>Embryophyta</taxon>
        <taxon>Tracheophyta</taxon>
        <taxon>Spermatophyta</taxon>
        <taxon>Magnoliopsida</taxon>
        <taxon>eudicotyledons</taxon>
        <taxon>Gunneridae</taxon>
        <taxon>Pentapetalae</taxon>
        <taxon>asterids</taxon>
        <taxon>lamiids</taxon>
        <taxon>Lamiales</taxon>
        <taxon>Oleaceae</taxon>
        <taxon>Oleeae</taxon>
        <taxon>Olea</taxon>
    </lineage>
</organism>
<feature type="region of interest" description="Disordered" evidence="1">
    <location>
        <begin position="53"/>
        <end position="72"/>
    </location>
</feature>
<dbReference type="AlphaFoldDB" id="A0A8S0RCW8"/>
<protein>
    <submittedName>
        <fullName evidence="2">Uncharacterized protein</fullName>
    </submittedName>
</protein>
<feature type="compositionally biased region" description="Basic and acidic residues" evidence="1">
    <location>
        <begin position="1"/>
        <end position="13"/>
    </location>
</feature>
<keyword evidence="3" id="KW-1185">Reference proteome</keyword>
<dbReference type="Gramene" id="OE9A020881T1">
    <property type="protein sequence ID" value="OE9A020881C1"/>
    <property type="gene ID" value="OE9A020881"/>
</dbReference>
<gene>
    <name evidence="2" type="ORF">OLEA9_A020881</name>
</gene>
<evidence type="ECO:0000313" key="2">
    <source>
        <dbReference type="EMBL" id="CAA2976033.1"/>
    </source>
</evidence>
<evidence type="ECO:0000256" key="1">
    <source>
        <dbReference type="SAM" id="MobiDB-lite"/>
    </source>
</evidence>
<name>A0A8S0RCW8_OLEEU</name>
<feature type="region of interest" description="Disordered" evidence="1">
    <location>
        <begin position="1"/>
        <end position="42"/>
    </location>
</feature>
<evidence type="ECO:0000313" key="3">
    <source>
        <dbReference type="Proteomes" id="UP000594638"/>
    </source>
</evidence>
<reference evidence="2 3" key="1">
    <citation type="submission" date="2019-12" db="EMBL/GenBank/DDBJ databases">
        <authorList>
            <person name="Alioto T."/>
            <person name="Alioto T."/>
            <person name="Gomez Garrido J."/>
        </authorList>
    </citation>
    <scope>NUCLEOTIDE SEQUENCE [LARGE SCALE GENOMIC DNA]</scope>
</reference>
<accession>A0A8S0RCW8</accession>
<comment type="caution">
    <text evidence="2">The sequence shown here is derived from an EMBL/GenBank/DDBJ whole genome shotgun (WGS) entry which is preliminary data.</text>
</comment>
<proteinExistence type="predicted"/>
<feature type="non-terminal residue" evidence="2">
    <location>
        <position position="119"/>
    </location>
</feature>
<dbReference type="EMBL" id="CACTIH010002342">
    <property type="protein sequence ID" value="CAA2976033.1"/>
    <property type="molecule type" value="Genomic_DNA"/>
</dbReference>
<sequence>EDTKDKERKENKHLTGRGGSRGPPARARPSWIRRRKRDRDAWEERRRVATLARFSGAARERETKKHGKKEEEEERIIRVDFNFFFTCKGSPRKANSLCDCVRENLHREDEEKDEAVACL</sequence>
<feature type="non-terminal residue" evidence="2">
    <location>
        <position position="1"/>
    </location>
</feature>